<dbReference type="GO" id="GO:0160105">
    <property type="term" value="F:tRNA (adenine(22)-N1)-methyltransferase activity"/>
    <property type="evidence" value="ECO:0007669"/>
    <property type="project" value="InterPro"/>
</dbReference>
<dbReference type="KEGG" id="ccl:Clocl_2111"/>
<dbReference type="SUPFAM" id="SSF53335">
    <property type="entry name" value="S-adenosyl-L-methionine-dependent methyltransferases"/>
    <property type="match status" value="1"/>
</dbReference>
<dbReference type="HOGENOM" id="CLU_071037_1_0_9"/>
<keyword evidence="1" id="KW-0808">Transferase</keyword>
<dbReference type="STRING" id="720554.Clocl_2111"/>
<dbReference type="InterPro" id="IPR006901">
    <property type="entry name" value="TrmK"/>
</dbReference>
<dbReference type="eggNOG" id="COG2384">
    <property type="taxonomic scope" value="Bacteria"/>
</dbReference>
<dbReference type="EMBL" id="CP003065">
    <property type="protein sequence ID" value="AEV68707.1"/>
    <property type="molecule type" value="Genomic_DNA"/>
</dbReference>
<accession>G8LWN9</accession>
<dbReference type="InterPro" id="IPR029063">
    <property type="entry name" value="SAM-dependent_MTases_sf"/>
</dbReference>
<evidence type="ECO:0000313" key="2">
    <source>
        <dbReference type="Proteomes" id="UP000005435"/>
    </source>
</evidence>
<sequence>MSIHIITGDGMILKGRIKFIADMTPECNILSDIGTDHAYIPIYMVKNERCRKAIACDIREGPVAVANRHIKQFGLEGRIETRLGSGLKPISEEEMDVCVIAGMGGVLIREILAEDIEKAKLAKTLVIQPMNCIETVREWLYGNGFDIYDEGLINEGFRIYNVIVARWTGNTVSKDEFYYHIGEKLIEKKDPLLKRYIQRRLDIINKVLSEMKAMKDPDFYVIDQHKKMREELCLLLEKID</sequence>
<dbReference type="PIRSF" id="PIRSF018637">
    <property type="entry name" value="TrmK"/>
    <property type="match status" value="1"/>
</dbReference>
<evidence type="ECO:0000313" key="1">
    <source>
        <dbReference type="EMBL" id="AEV68707.1"/>
    </source>
</evidence>
<keyword evidence="2" id="KW-1185">Reference proteome</keyword>
<dbReference type="GO" id="GO:0032259">
    <property type="term" value="P:methylation"/>
    <property type="evidence" value="ECO:0007669"/>
    <property type="project" value="UniProtKB-KW"/>
</dbReference>
<dbReference type="Gene3D" id="3.40.50.150">
    <property type="entry name" value="Vaccinia Virus protein VP39"/>
    <property type="match status" value="1"/>
</dbReference>
<dbReference type="PANTHER" id="PTHR38451">
    <property type="entry name" value="TRNA (ADENINE(22)-N(1))-METHYLTRANSFERASE"/>
    <property type="match status" value="1"/>
</dbReference>
<dbReference type="PANTHER" id="PTHR38451:SF1">
    <property type="entry name" value="TRNA (ADENINE(22)-N(1))-METHYLTRANSFERASE"/>
    <property type="match status" value="1"/>
</dbReference>
<name>G8LWN9_ACECE</name>
<keyword evidence="1" id="KW-0489">Methyltransferase</keyword>
<dbReference type="RefSeq" id="WP_014255286.1">
    <property type="nucleotide sequence ID" value="NC_016627.1"/>
</dbReference>
<gene>
    <name evidence="1" type="ordered locus">Clocl_2111</name>
</gene>
<protein>
    <submittedName>
        <fullName evidence="1">Putative SAM-dependent methyltransferase</fullName>
    </submittedName>
</protein>
<dbReference type="Pfam" id="PF12847">
    <property type="entry name" value="Methyltransf_18"/>
    <property type="match status" value="1"/>
</dbReference>
<organism evidence="1 2">
    <name type="scientific">Acetivibrio clariflavus (strain DSM 19732 / NBRC 101661 / EBR45)</name>
    <name type="common">Clostridium clariflavum</name>
    <dbReference type="NCBI Taxonomy" id="720554"/>
    <lineage>
        <taxon>Bacteria</taxon>
        <taxon>Bacillati</taxon>
        <taxon>Bacillota</taxon>
        <taxon>Clostridia</taxon>
        <taxon>Eubacteriales</taxon>
        <taxon>Oscillospiraceae</taxon>
        <taxon>Acetivibrio</taxon>
    </lineage>
</organism>
<dbReference type="AlphaFoldDB" id="G8LWN9"/>
<reference evidence="1 2" key="2">
    <citation type="journal article" date="2012" name="Stand. Genomic Sci.">
        <title>Complete Genome Sequence of Clostridium clariflavum DSM 19732.</title>
        <authorList>
            <person name="Izquierdo J.A."/>
            <person name="Goodwin L."/>
            <person name="Davenport K.W."/>
            <person name="Teshima H."/>
            <person name="Bruce D."/>
            <person name="Detter C."/>
            <person name="Tapia R."/>
            <person name="Han S."/>
            <person name="Land M."/>
            <person name="Hauser L."/>
            <person name="Jeffries C.D."/>
            <person name="Han J."/>
            <person name="Pitluck S."/>
            <person name="Nolan M."/>
            <person name="Chen A."/>
            <person name="Huntemann M."/>
            <person name="Mavromatis K."/>
            <person name="Mikhailova N."/>
            <person name="Liolios K."/>
            <person name="Woyke T."/>
            <person name="Lynd L.R."/>
        </authorList>
    </citation>
    <scope>NUCLEOTIDE SEQUENCE [LARGE SCALE GENOMIC DNA]</scope>
    <source>
        <strain evidence="2">DSM 19732 / NBRC 101661 / EBR45</strain>
    </source>
</reference>
<dbReference type="Proteomes" id="UP000005435">
    <property type="component" value="Chromosome"/>
</dbReference>
<proteinExistence type="predicted"/>
<reference evidence="2" key="1">
    <citation type="submission" date="2011-12" db="EMBL/GenBank/DDBJ databases">
        <title>Complete sequence of Clostridium clariflavum DSM 19732.</title>
        <authorList>
            <consortium name="US DOE Joint Genome Institute"/>
            <person name="Lucas S."/>
            <person name="Han J."/>
            <person name="Lapidus A."/>
            <person name="Cheng J.-F."/>
            <person name="Goodwin L."/>
            <person name="Pitluck S."/>
            <person name="Peters L."/>
            <person name="Teshima H."/>
            <person name="Detter J.C."/>
            <person name="Han C."/>
            <person name="Tapia R."/>
            <person name="Land M."/>
            <person name="Hauser L."/>
            <person name="Kyrpides N."/>
            <person name="Ivanova N."/>
            <person name="Pagani I."/>
            <person name="Kitzmiller T."/>
            <person name="Lynd L."/>
            <person name="Izquierdo J."/>
            <person name="Woyke T."/>
        </authorList>
    </citation>
    <scope>NUCLEOTIDE SEQUENCE [LARGE SCALE GENOMIC DNA]</scope>
    <source>
        <strain evidence="2">DSM 19732 / NBRC 101661 / EBR45</strain>
    </source>
</reference>